<evidence type="ECO:0000256" key="5">
    <source>
        <dbReference type="SAM" id="MobiDB-lite"/>
    </source>
</evidence>
<protein>
    <recommendedName>
        <fullName evidence="7">GH26 domain-containing protein</fullName>
    </recommendedName>
</protein>
<feature type="signal peptide" evidence="6">
    <location>
        <begin position="1"/>
        <end position="17"/>
    </location>
</feature>
<keyword evidence="2 4" id="KW-0378">Hydrolase</keyword>
<dbReference type="InterPro" id="IPR022790">
    <property type="entry name" value="GH26_dom"/>
</dbReference>
<evidence type="ECO:0000256" key="3">
    <source>
        <dbReference type="ARBA" id="ARBA00023295"/>
    </source>
</evidence>
<feature type="region of interest" description="Disordered" evidence="5">
    <location>
        <begin position="64"/>
        <end position="110"/>
    </location>
</feature>
<feature type="compositionally biased region" description="Low complexity" evidence="5">
    <location>
        <begin position="76"/>
        <end position="92"/>
    </location>
</feature>
<feature type="active site" description="Proton donor" evidence="4">
    <location>
        <position position="241"/>
    </location>
</feature>
<organism evidence="8 9">
    <name type="scientific">Actinocorallia libanotica</name>
    <dbReference type="NCBI Taxonomy" id="46162"/>
    <lineage>
        <taxon>Bacteria</taxon>
        <taxon>Bacillati</taxon>
        <taxon>Actinomycetota</taxon>
        <taxon>Actinomycetes</taxon>
        <taxon>Streptosporangiales</taxon>
        <taxon>Thermomonosporaceae</taxon>
        <taxon>Actinocorallia</taxon>
    </lineage>
</organism>
<dbReference type="PANTHER" id="PTHR40079">
    <property type="entry name" value="MANNAN ENDO-1,4-BETA-MANNOSIDASE E-RELATED"/>
    <property type="match status" value="1"/>
</dbReference>
<evidence type="ECO:0000259" key="7">
    <source>
        <dbReference type="PROSITE" id="PS51764"/>
    </source>
</evidence>
<accession>A0ABP4CE24</accession>
<dbReference type="EMBL" id="BAAAHH010000030">
    <property type="protein sequence ID" value="GAA0963600.1"/>
    <property type="molecule type" value="Genomic_DNA"/>
</dbReference>
<proteinExistence type="inferred from homology"/>
<sequence>MTSIRPLLALALPAVLAAGCAAGSEPVAAPEKTTYTIDKEASGRDFYTEEVPQQTPIEVEAAGPDTEAPAADPVTGPAAAFDEPAEEPAGGPQDTSARTRKTGTSGGKIVYNMKPPRGYKRYNAPGAYNVTKLIYPRREIFGVFTDQQRNQVADRNALGRKVGMQPNMIKSFYDWNNGFDPNWARQIWAAGAIPQYELEMQDPDVATIAEVANGQHDEFVRTLAKNIRQANVPVVFSPWHEFNGDWYPWGYCGSTSKADSNACQVKNKPSDFRRAWRRMHNIFKAEGATNAIWLWQANQIGARPKVGLKQFYPGESYVDWLGVVGYYYGEKGWYHTFDTVFMPSIRALKKVSKKPIFIPEMGMDSYNRPKDIHNFLYGVAKRSDVIGFLWFSYNKPSEIDFRIDTNGTSTRAFKKYIHKAAFGFNPRSPLKNKYNARTHK</sequence>
<comment type="caution">
    <text evidence="8">The sequence shown here is derived from an EMBL/GenBank/DDBJ whole genome shotgun (WGS) entry which is preliminary data.</text>
</comment>
<evidence type="ECO:0000256" key="4">
    <source>
        <dbReference type="PROSITE-ProRule" id="PRU01100"/>
    </source>
</evidence>
<dbReference type="Proteomes" id="UP001500665">
    <property type="component" value="Unassembled WGS sequence"/>
</dbReference>
<evidence type="ECO:0000313" key="9">
    <source>
        <dbReference type="Proteomes" id="UP001500665"/>
    </source>
</evidence>
<dbReference type="RefSeq" id="WP_344244335.1">
    <property type="nucleotide sequence ID" value="NZ_BAAAHH010000030.1"/>
</dbReference>
<dbReference type="Pfam" id="PF02156">
    <property type="entry name" value="Glyco_hydro_26"/>
    <property type="match status" value="1"/>
</dbReference>
<evidence type="ECO:0000256" key="1">
    <source>
        <dbReference type="ARBA" id="ARBA00007754"/>
    </source>
</evidence>
<keyword evidence="9" id="KW-1185">Reference proteome</keyword>
<dbReference type="SUPFAM" id="SSF51445">
    <property type="entry name" value="(Trans)glycosidases"/>
    <property type="match status" value="1"/>
</dbReference>
<evidence type="ECO:0000256" key="6">
    <source>
        <dbReference type="SAM" id="SignalP"/>
    </source>
</evidence>
<dbReference type="InterPro" id="IPR017853">
    <property type="entry name" value="GH"/>
</dbReference>
<dbReference type="PANTHER" id="PTHR40079:SF4">
    <property type="entry name" value="GH26 DOMAIN-CONTAINING PROTEIN-RELATED"/>
    <property type="match status" value="1"/>
</dbReference>
<feature type="active site" description="Nucleophile" evidence="4">
    <location>
        <position position="360"/>
    </location>
</feature>
<evidence type="ECO:0000313" key="8">
    <source>
        <dbReference type="EMBL" id="GAA0963600.1"/>
    </source>
</evidence>
<dbReference type="PROSITE" id="PS51764">
    <property type="entry name" value="GH26"/>
    <property type="match status" value="1"/>
</dbReference>
<dbReference type="PROSITE" id="PS51257">
    <property type="entry name" value="PROKAR_LIPOPROTEIN"/>
    <property type="match status" value="1"/>
</dbReference>
<name>A0ABP4CE24_9ACTN</name>
<keyword evidence="6" id="KW-0732">Signal</keyword>
<gene>
    <name evidence="8" type="ORF">GCM10009550_59540</name>
</gene>
<dbReference type="InterPro" id="IPR000805">
    <property type="entry name" value="Glyco_hydro_26"/>
</dbReference>
<feature type="domain" description="GH26" evidence="7">
    <location>
        <begin position="122"/>
        <end position="416"/>
    </location>
</feature>
<comment type="similarity">
    <text evidence="1 4">Belongs to the glycosyl hydrolase 26 family.</text>
</comment>
<feature type="chain" id="PRO_5045234252" description="GH26 domain-containing protein" evidence="6">
    <location>
        <begin position="18"/>
        <end position="440"/>
    </location>
</feature>
<reference evidence="9" key="1">
    <citation type="journal article" date="2019" name="Int. J. Syst. Evol. Microbiol.">
        <title>The Global Catalogue of Microorganisms (GCM) 10K type strain sequencing project: providing services to taxonomists for standard genome sequencing and annotation.</title>
        <authorList>
            <consortium name="The Broad Institute Genomics Platform"/>
            <consortium name="The Broad Institute Genome Sequencing Center for Infectious Disease"/>
            <person name="Wu L."/>
            <person name="Ma J."/>
        </authorList>
    </citation>
    <scope>NUCLEOTIDE SEQUENCE [LARGE SCALE GENOMIC DNA]</scope>
    <source>
        <strain evidence="9">JCM 10696</strain>
    </source>
</reference>
<keyword evidence="3 4" id="KW-0326">Glycosidase</keyword>
<evidence type="ECO:0000256" key="2">
    <source>
        <dbReference type="ARBA" id="ARBA00022801"/>
    </source>
</evidence>
<dbReference type="Gene3D" id="3.20.20.80">
    <property type="entry name" value="Glycosidases"/>
    <property type="match status" value="1"/>
</dbReference>